<keyword evidence="1" id="KW-1133">Transmembrane helix</keyword>
<organism evidence="2 3">
    <name type="scientific">Petrimonas mucosa</name>
    <dbReference type="NCBI Taxonomy" id="1642646"/>
    <lineage>
        <taxon>Bacteria</taxon>
        <taxon>Pseudomonadati</taxon>
        <taxon>Bacteroidota</taxon>
        <taxon>Bacteroidia</taxon>
        <taxon>Bacteroidales</taxon>
        <taxon>Dysgonomonadaceae</taxon>
        <taxon>Petrimonas</taxon>
    </lineage>
</organism>
<evidence type="ECO:0000313" key="2">
    <source>
        <dbReference type="EMBL" id="SCM58854.1"/>
    </source>
</evidence>
<dbReference type="KEGG" id="pmuc:ING2E5A_2038"/>
<reference evidence="2 3" key="1">
    <citation type="submission" date="2016-08" db="EMBL/GenBank/DDBJ databases">
        <authorList>
            <person name="Seilhamer J.J."/>
        </authorList>
    </citation>
    <scope>NUCLEOTIDE SEQUENCE [LARGE SCALE GENOMIC DNA]</scope>
    <source>
        <strain evidence="2">ING2-E5A</strain>
    </source>
</reference>
<feature type="transmembrane region" description="Helical" evidence="1">
    <location>
        <begin position="126"/>
        <end position="145"/>
    </location>
</feature>
<accession>A0A1G4G8I8</accession>
<keyword evidence="1" id="KW-0812">Transmembrane</keyword>
<keyword evidence="1" id="KW-0472">Membrane</keyword>
<name>A0A1G4G8I8_9BACT</name>
<dbReference type="STRING" id="1642646.ING2E5A_2038"/>
<feature type="transmembrane region" description="Helical" evidence="1">
    <location>
        <begin position="75"/>
        <end position="96"/>
    </location>
</feature>
<keyword evidence="3" id="KW-1185">Reference proteome</keyword>
<feature type="transmembrane region" description="Helical" evidence="1">
    <location>
        <begin position="384"/>
        <end position="402"/>
    </location>
</feature>
<dbReference type="Proteomes" id="UP000178485">
    <property type="component" value="Chromosome i"/>
</dbReference>
<feature type="transmembrane region" description="Helical" evidence="1">
    <location>
        <begin position="12"/>
        <end position="29"/>
    </location>
</feature>
<protein>
    <submittedName>
        <fullName evidence="2">Uncharacterized protein</fullName>
    </submittedName>
</protein>
<feature type="transmembrane region" description="Helical" evidence="1">
    <location>
        <begin position="360"/>
        <end position="378"/>
    </location>
</feature>
<proteinExistence type="predicted"/>
<feature type="transmembrane region" description="Helical" evidence="1">
    <location>
        <begin position="44"/>
        <end position="63"/>
    </location>
</feature>
<sequence length="442" mass="51879">MNTVNKQIISHAIPVTILVLTVNSVWSFAKRWRSITSVLNNTTLIWALSILILVVFFLAKYSFFDKKNQQNLRIVWIYLIWNIICIIRGMLIAEIYWDWKGLITNAMALLLPIVAYSATNRKVIQYMLSYYIRYVLPLFVIFALILRADAYGFYLIPMSFLLLFFPVMTMRQKILMLAVTFVVITADLGARSNVIKFGIPVLILGFYYLRSMLTMKILETARLLLFIIPIMLFLLGVSDIFNVFKMDEYVKGDYTTVGTDEFGNRVEINVTTDTRTFIYTEVLQSAIKNNYWLFGRTPARGNDSEIFGERAYELTRRSERLANEIGLANVFTWTGIVGVILYSLIFYRASYLAVNRSANIYIKLVGIYVAFRWLYSWVEDVNNFTLNYFMLWVMMGLCYSSTFRNMTDKEIAVWVRGIFDVRYIRLHNYLIKKEREKEWEKR</sequence>
<dbReference type="AlphaFoldDB" id="A0A1G4G8I8"/>
<evidence type="ECO:0000256" key="1">
    <source>
        <dbReference type="SAM" id="Phobius"/>
    </source>
</evidence>
<feature type="transmembrane region" description="Helical" evidence="1">
    <location>
        <begin position="330"/>
        <end position="348"/>
    </location>
</feature>
<feature type="transmembrane region" description="Helical" evidence="1">
    <location>
        <begin position="151"/>
        <end position="167"/>
    </location>
</feature>
<gene>
    <name evidence="2" type="ORF">ING2E5A_2038</name>
</gene>
<evidence type="ECO:0000313" key="3">
    <source>
        <dbReference type="Proteomes" id="UP000178485"/>
    </source>
</evidence>
<dbReference type="EMBL" id="LT608328">
    <property type="protein sequence ID" value="SCM58854.1"/>
    <property type="molecule type" value="Genomic_DNA"/>
</dbReference>
<feature type="transmembrane region" description="Helical" evidence="1">
    <location>
        <begin position="197"/>
        <end position="213"/>
    </location>
</feature>
<feature type="transmembrane region" description="Helical" evidence="1">
    <location>
        <begin position="225"/>
        <end position="244"/>
    </location>
</feature>
<dbReference type="RefSeq" id="WP_071137254.1">
    <property type="nucleotide sequence ID" value="NZ_DUQN01000055.1"/>
</dbReference>